<dbReference type="EMBL" id="CP046172">
    <property type="protein sequence ID" value="QIS14223.1"/>
    <property type="molecule type" value="Genomic_DNA"/>
</dbReference>
<keyword evidence="2" id="KW-1185">Reference proteome</keyword>
<evidence type="ECO:0000313" key="1">
    <source>
        <dbReference type="EMBL" id="QIS14223.1"/>
    </source>
</evidence>
<reference evidence="1 2" key="1">
    <citation type="journal article" date="2019" name="ACS Chem. Biol.">
        <title>Identification and Mobilization of a Cryptic Antibiotic Biosynthesis Gene Locus from a Human-Pathogenic Nocardia Isolate.</title>
        <authorList>
            <person name="Herisse M."/>
            <person name="Ishida K."/>
            <person name="Porter J.L."/>
            <person name="Howden B."/>
            <person name="Hertweck C."/>
            <person name="Stinear T.P."/>
            <person name="Pidot S.J."/>
        </authorList>
    </citation>
    <scope>NUCLEOTIDE SEQUENCE [LARGE SCALE GENOMIC DNA]</scope>
    <source>
        <strain evidence="1 2">AUSMDU00012717</strain>
    </source>
</reference>
<sequence>MSVDEAIDYEYDYEYDEGMDESDEASDEAWQPRRISLPRATLPPPRPTSRPVTQAQFQMAVQRLDGYINRNGAAIKRVNASVTTLGRDVKRQGGQLKTIRQDLSTARDAIILLPLLTNAFKGTNSTLGALLPILLLGGFGSSGGQSGSGGGLLGSSDSTTMMIMVLALSGALGRQQ</sequence>
<organism evidence="1 2">
    <name type="scientific">Nocardia arthritidis</name>
    <dbReference type="NCBI Taxonomy" id="228602"/>
    <lineage>
        <taxon>Bacteria</taxon>
        <taxon>Bacillati</taxon>
        <taxon>Actinomycetota</taxon>
        <taxon>Actinomycetes</taxon>
        <taxon>Mycobacteriales</taxon>
        <taxon>Nocardiaceae</taxon>
        <taxon>Nocardia</taxon>
    </lineage>
</organism>
<proteinExistence type="predicted"/>
<evidence type="ECO:0000313" key="2">
    <source>
        <dbReference type="Proteomes" id="UP000503540"/>
    </source>
</evidence>
<dbReference type="AlphaFoldDB" id="A0A6G9YMS4"/>
<protein>
    <submittedName>
        <fullName evidence="1">Uncharacterized protein</fullName>
    </submittedName>
</protein>
<dbReference type="KEGG" id="nah:F5544_31920"/>
<accession>A0A6G9YMS4</accession>
<dbReference type="RefSeq" id="WP_167476663.1">
    <property type="nucleotide sequence ID" value="NZ_CP046172.1"/>
</dbReference>
<gene>
    <name evidence="1" type="ORF">F5544_31920</name>
</gene>
<dbReference type="Proteomes" id="UP000503540">
    <property type="component" value="Chromosome"/>
</dbReference>
<name>A0A6G9YMS4_9NOCA</name>